<accession>A0AAE3L649</accession>
<evidence type="ECO:0000313" key="2">
    <source>
        <dbReference type="EMBL" id="MCS3904632.1"/>
    </source>
</evidence>
<organism evidence="2 3">
    <name type="scientific">Methylohalomonas lacus</name>
    <dbReference type="NCBI Taxonomy" id="398773"/>
    <lineage>
        <taxon>Bacteria</taxon>
        <taxon>Pseudomonadati</taxon>
        <taxon>Pseudomonadota</taxon>
        <taxon>Gammaproteobacteria</taxon>
        <taxon>Methylohalomonadales</taxon>
        <taxon>Methylohalomonadaceae</taxon>
        <taxon>Methylohalomonas</taxon>
    </lineage>
</organism>
<dbReference type="AlphaFoldDB" id="A0AAE3L649"/>
<dbReference type="RefSeq" id="WP_259057840.1">
    <property type="nucleotide sequence ID" value="NZ_JANUCT010000032.1"/>
</dbReference>
<feature type="signal peptide" evidence="1">
    <location>
        <begin position="1"/>
        <end position="22"/>
    </location>
</feature>
<dbReference type="Proteomes" id="UP001204445">
    <property type="component" value="Unassembled WGS sequence"/>
</dbReference>
<gene>
    <name evidence="2" type="ORF">J2T55_002673</name>
</gene>
<proteinExistence type="predicted"/>
<name>A0AAE3L649_9GAMM</name>
<keyword evidence="1" id="KW-0732">Signal</keyword>
<reference evidence="2" key="1">
    <citation type="submission" date="2022-08" db="EMBL/GenBank/DDBJ databases">
        <title>Genomic Encyclopedia of Type Strains, Phase III (KMG-III): the genomes of soil and plant-associated and newly described type strains.</title>
        <authorList>
            <person name="Whitman W."/>
        </authorList>
    </citation>
    <scope>NUCLEOTIDE SEQUENCE</scope>
    <source>
        <strain evidence="2">HMT 1</strain>
    </source>
</reference>
<comment type="caution">
    <text evidence="2">The sequence shown here is derived from an EMBL/GenBank/DDBJ whole genome shotgun (WGS) entry which is preliminary data.</text>
</comment>
<dbReference type="PROSITE" id="PS51257">
    <property type="entry name" value="PROKAR_LIPOPROTEIN"/>
    <property type="match status" value="1"/>
</dbReference>
<protein>
    <recommendedName>
        <fullName evidence="4">NTF2-like N-terminal transpeptidase domain-containing protein</fullName>
    </recommendedName>
</protein>
<evidence type="ECO:0000313" key="3">
    <source>
        <dbReference type="Proteomes" id="UP001204445"/>
    </source>
</evidence>
<evidence type="ECO:0008006" key="4">
    <source>
        <dbReference type="Google" id="ProtNLM"/>
    </source>
</evidence>
<feature type="chain" id="PRO_5042047556" description="NTF2-like N-terminal transpeptidase domain-containing protein" evidence="1">
    <location>
        <begin position="23"/>
        <end position="139"/>
    </location>
</feature>
<keyword evidence="3" id="KW-1185">Reference proteome</keyword>
<evidence type="ECO:0000256" key="1">
    <source>
        <dbReference type="SAM" id="SignalP"/>
    </source>
</evidence>
<sequence>MMHSLKAVVVSLLLVVLLAACANMDRRERLSDLQKALKDYAAALRWERYNDAYDFIRARDGSKPELNMEGFEDYRVTSVEIIRSDLNLEETEAMTHVVIKYYKDTSGTIREIKESQDWWYEAEAERWFLDGDLPYLDKG</sequence>
<dbReference type="EMBL" id="JANUCT010000032">
    <property type="protein sequence ID" value="MCS3904632.1"/>
    <property type="molecule type" value="Genomic_DNA"/>
</dbReference>